<evidence type="ECO:0000259" key="2">
    <source>
        <dbReference type="Pfam" id="PF03061"/>
    </source>
</evidence>
<protein>
    <recommendedName>
        <fullName evidence="2">Thioesterase domain-containing protein</fullName>
    </recommendedName>
</protein>
<name>D0WEJ3_SLAES</name>
<dbReference type="InterPro" id="IPR029069">
    <property type="entry name" value="HotDog_dom_sf"/>
</dbReference>
<dbReference type="NCBIfam" id="TIGR00369">
    <property type="entry name" value="unchar_dom_1"/>
    <property type="match status" value="1"/>
</dbReference>
<dbReference type="STRING" id="649764.HMPREF0762_00223"/>
<accession>D0WEJ3</accession>
<reference evidence="3" key="1">
    <citation type="submission" date="2009-10" db="EMBL/GenBank/DDBJ databases">
        <authorList>
            <person name="Weinstock G."/>
            <person name="Sodergren E."/>
            <person name="Clifton S."/>
            <person name="Fulton L."/>
            <person name="Fulton B."/>
            <person name="Courtney L."/>
            <person name="Fronick C."/>
            <person name="Harrison M."/>
            <person name="Strong C."/>
            <person name="Farmer C."/>
            <person name="Delahaunty K."/>
            <person name="Markovic C."/>
            <person name="Hall O."/>
            <person name="Minx P."/>
            <person name="Tomlinson C."/>
            <person name="Mitreva M."/>
            <person name="Nelson J."/>
            <person name="Hou S."/>
            <person name="Wollam A."/>
            <person name="Pepin K.H."/>
            <person name="Johnson M."/>
            <person name="Bhonagiri V."/>
            <person name="Nash W.E."/>
            <person name="Warren W."/>
            <person name="Chinwalla A."/>
            <person name="Mardis E.R."/>
            <person name="Wilson R.K."/>
        </authorList>
    </citation>
    <scope>NUCLEOTIDE SEQUENCE [LARGE SCALE GENOMIC DNA]</scope>
    <source>
        <strain evidence="3">ATCC 700122</strain>
    </source>
</reference>
<dbReference type="GeneID" id="85006889"/>
<dbReference type="OrthoDB" id="9813282at2"/>
<dbReference type="CDD" id="cd03443">
    <property type="entry name" value="PaaI_thioesterase"/>
    <property type="match status" value="1"/>
</dbReference>
<proteinExistence type="predicted"/>
<dbReference type="Proteomes" id="UP000006001">
    <property type="component" value="Unassembled WGS sequence"/>
</dbReference>
<dbReference type="RefSeq" id="WP_006361469.1">
    <property type="nucleotide sequence ID" value="NZ_GG700630.1"/>
</dbReference>
<dbReference type="InterPro" id="IPR006683">
    <property type="entry name" value="Thioestr_dom"/>
</dbReference>
<dbReference type="InterPro" id="IPR003736">
    <property type="entry name" value="PAAI_dom"/>
</dbReference>
<gene>
    <name evidence="3" type="ORF">HMPREF0762_00223</name>
</gene>
<dbReference type="HOGENOM" id="CLU_089876_3_3_11"/>
<sequence>MKLNPAFVDRVVAYLSQVPLVVRHRISDIELHEDGCRFTAEITEEDLNPFHSVDGGIYAFLLDNVTGFATFCRYPADYGTSTLDLQATYARPFKTGKVVCEAHIIKAGRSVCMVRGDVEDEDGTVLAYATSNLFVGRGLQLMDDAVKAAGFPALPDKFIDDEC</sequence>
<organism evidence="3 4">
    <name type="scientific">Slackia exigua (strain ATCC 700122 / DSM 15923 / CIP 105133 / JCM 11022 / KCTC 5966 / S-7)</name>
    <dbReference type="NCBI Taxonomy" id="649764"/>
    <lineage>
        <taxon>Bacteria</taxon>
        <taxon>Bacillati</taxon>
        <taxon>Actinomycetota</taxon>
        <taxon>Coriobacteriia</taxon>
        <taxon>Eggerthellales</taxon>
        <taxon>Eggerthellaceae</taxon>
        <taxon>Slackia</taxon>
    </lineage>
</organism>
<keyword evidence="1" id="KW-0378">Hydrolase</keyword>
<dbReference type="AlphaFoldDB" id="D0WEJ3"/>
<evidence type="ECO:0000313" key="4">
    <source>
        <dbReference type="Proteomes" id="UP000006001"/>
    </source>
</evidence>
<keyword evidence="4" id="KW-1185">Reference proteome</keyword>
<evidence type="ECO:0000313" key="3">
    <source>
        <dbReference type="EMBL" id="EEZ62131.1"/>
    </source>
</evidence>
<feature type="domain" description="Thioesterase" evidence="2">
    <location>
        <begin position="55"/>
        <end position="126"/>
    </location>
</feature>
<dbReference type="SUPFAM" id="SSF54637">
    <property type="entry name" value="Thioesterase/thiol ester dehydrase-isomerase"/>
    <property type="match status" value="1"/>
</dbReference>
<dbReference type="Gene3D" id="3.10.129.10">
    <property type="entry name" value="Hotdog Thioesterase"/>
    <property type="match status" value="1"/>
</dbReference>
<dbReference type="EMBL" id="ACUX02000004">
    <property type="protein sequence ID" value="EEZ62131.1"/>
    <property type="molecule type" value="Genomic_DNA"/>
</dbReference>
<dbReference type="eggNOG" id="COG2050">
    <property type="taxonomic scope" value="Bacteria"/>
</dbReference>
<evidence type="ECO:0000256" key="1">
    <source>
        <dbReference type="ARBA" id="ARBA00022801"/>
    </source>
</evidence>
<comment type="caution">
    <text evidence="3">The sequence shown here is derived from an EMBL/GenBank/DDBJ whole genome shotgun (WGS) entry which is preliminary data.</text>
</comment>
<dbReference type="GO" id="GO:0016289">
    <property type="term" value="F:acyl-CoA hydrolase activity"/>
    <property type="evidence" value="ECO:0007669"/>
    <property type="project" value="UniProtKB-ARBA"/>
</dbReference>
<dbReference type="Pfam" id="PF03061">
    <property type="entry name" value="4HBT"/>
    <property type="match status" value="1"/>
</dbReference>